<organism evidence="1 2">
    <name type="scientific">Gigaspora margarita</name>
    <dbReference type="NCBI Taxonomy" id="4874"/>
    <lineage>
        <taxon>Eukaryota</taxon>
        <taxon>Fungi</taxon>
        <taxon>Fungi incertae sedis</taxon>
        <taxon>Mucoromycota</taxon>
        <taxon>Glomeromycotina</taxon>
        <taxon>Glomeromycetes</taxon>
        <taxon>Diversisporales</taxon>
        <taxon>Gigasporaceae</taxon>
        <taxon>Gigaspora</taxon>
    </lineage>
</organism>
<comment type="caution">
    <text evidence="1">The sequence shown here is derived from an EMBL/GenBank/DDBJ whole genome shotgun (WGS) entry which is preliminary data.</text>
</comment>
<dbReference type="AlphaFoldDB" id="A0A8H4ETF3"/>
<sequence length="82" mass="9907">MLNRKSSWSGLSYRAASVRSSRTRLMPQAYDSEFVREFYAWVDINDQTKFHTVYVKKEKLVRRSRTIRHTLNKKLYIEKYGN</sequence>
<name>A0A8H4ETF3_GIGMA</name>
<protein>
    <submittedName>
        <fullName evidence="1">Uncharacterized protein</fullName>
    </submittedName>
</protein>
<accession>A0A8H4ETF3</accession>
<keyword evidence="2" id="KW-1185">Reference proteome</keyword>
<dbReference type="EMBL" id="WTPW01000085">
    <property type="protein sequence ID" value="KAF0550428.1"/>
    <property type="molecule type" value="Genomic_DNA"/>
</dbReference>
<evidence type="ECO:0000313" key="1">
    <source>
        <dbReference type="EMBL" id="KAF0550428.1"/>
    </source>
</evidence>
<reference evidence="1 2" key="1">
    <citation type="journal article" date="2019" name="Environ. Microbiol.">
        <title>At the nexus of three kingdoms: the genome of the mycorrhizal fungus Gigaspora margarita provides insights into plant, endobacterial and fungal interactions.</title>
        <authorList>
            <person name="Venice F."/>
            <person name="Ghignone S."/>
            <person name="Salvioli di Fossalunga A."/>
            <person name="Amselem J."/>
            <person name="Novero M."/>
            <person name="Xianan X."/>
            <person name="Sedzielewska Toro K."/>
            <person name="Morin E."/>
            <person name="Lipzen A."/>
            <person name="Grigoriev I.V."/>
            <person name="Henrissat B."/>
            <person name="Martin F.M."/>
            <person name="Bonfante P."/>
        </authorList>
    </citation>
    <scope>NUCLEOTIDE SEQUENCE [LARGE SCALE GENOMIC DNA]</scope>
    <source>
        <strain evidence="1 2">BEG34</strain>
    </source>
</reference>
<gene>
    <name evidence="1" type="ORF">F8M41_024553</name>
</gene>
<proteinExistence type="predicted"/>
<dbReference type="Proteomes" id="UP000439903">
    <property type="component" value="Unassembled WGS sequence"/>
</dbReference>
<evidence type="ECO:0000313" key="2">
    <source>
        <dbReference type="Proteomes" id="UP000439903"/>
    </source>
</evidence>